<dbReference type="Proteomes" id="UP000001399">
    <property type="component" value="Chromosome"/>
</dbReference>
<gene>
    <name evidence="3" type="ordered locus">Rvan_0513</name>
</gene>
<dbReference type="AlphaFoldDB" id="E3HYQ4"/>
<accession>E3HYQ4</accession>
<evidence type="ECO:0000313" key="3">
    <source>
        <dbReference type="EMBL" id="ADP69795.1"/>
    </source>
</evidence>
<proteinExistence type="predicted"/>
<feature type="domain" description="Dinitrogenase iron-molybdenum cofactor biosynthesis" evidence="2">
    <location>
        <begin position="27"/>
        <end position="119"/>
    </location>
</feature>
<organism evidence="3 4">
    <name type="scientific">Rhodomicrobium vannielii (strain ATCC 17100 / DSM 162 / LMG 4299 / NCIMB 10020 / ATH 3.1.1)</name>
    <dbReference type="NCBI Taxonomy" id="648757"/>
    <lineage>
        <taxon>Bacteria</taxon>
        <taxon>Pseudomonadati</taxon>
        <taxon>Pseudomonadota</taxon>
        <taxon>Alphaproteobacteria</taxon>
        <taxon>Hyphomicrobiales</taxon>
        <taxon>Hyphomicrobiaceae</taxon>
        <taxon>Rhodomicrobium</taxon>
    </lineage>
</organism>
<dbReference type="SUPFAM" id="SSF53146">
    <property type="entry name" value="Nitrogenase accessory factor-like"/>
    <property type="match status" value="1"/>
</dbReference>
<evidence type="ECO:0000259" key="2">
    <source>
        <dbReference type="Pfam" id="PF02579"/>
    </source>
</evidence>
<reference evidence="4" key="1">
    <citation type="journal article" date="2011" name="J. Bacteriol.">
        <title>Genome sequences of eight morphologically diverse alphaproteobacteria.</title>
        <authorList>
            <consortium name="US DOE Joint Genome Institute"/>
            <person name="Brown P.J."/>
            <person name="Kysela D.T."/>
            <person name="Buechlein A."/>
            <person name="Hemmerich C."/>
            <person name="Brun Y.V."/>
        </authorList>
    </citation>
    <scope>NUCLEOTIDE SEQUENCE [LARGE SCALE GENOMIC DNA]</scope>
    <source>
        <strain evidence="4">ATCC 17100 / ATH 3.1.1 / DSM 162 / LMG 4299</strain>
    </source>
</reference>
<keyword evidence="4" id="KW-1185">Reference proteome</keyword>
<dbReference type="InterPro" id="IPR051840">
    <property type="entry name" value="NifX/NifY_domain"/>
</dbReference>
<evidence type="ECO:0000256" key="1">
    <source>
        <dbReference type="ARBA" id="ARBA00023231"/>
    </source>
</evidence>
<dbReference type="EMBL" id="CP002292">
    <property type="protein sequence ID" value="ADP69795.1"/>
    <property type="molecule type" value="Genomic_DNA"/>
</dbReference>
<protein>
    <submittedName>
        <fullName evidence="3">Dinitrogenase iron-molybdenum cofactor biosynthesis protein</fullName>
    </submittedName>
</protein>
<dbReference type="STRING" id="648757.Rvan_0513"/>
<keyword evidence="1" id="KW-0535">Nitrogen fixation</keyword>
<sequence length="125" mass="13520">MPENVLERTKSETSHAGVIRAAVSTRDGRKINLHFGATDTFFIYDASVEGAVLVEKRSISELALEGEDVRDTACRILADCKVLLLEKVGANPRAMLEAAGIEPIEKYKGEQVETALAAVFAEKAS</sequence>
<dbReference type="PANTHER" id="PTHR33937:SF1">
    <property type="entry name" value="IRON-MOLIBDENUM COFACTOR PROCESSING PROTEIN"/>
    <property type="match status" value="1"/>
</dbReference>
<dbReference type="RefSeq" id="WP_013418199.1">
    <property type="nucleotide sequence ID" value="NC_014664.1"/>
</dbReference>
<dbReference type="KEGG" id="rva:Rvan_0513"/>
<evidence type="ECO:0000313" key="4">
    <source>
        <dbReference type="Proteomes" id="UP000001399"/>
    </source>
</evidence>
<dbReference type="InterPro" id="IPR036105">
    <property type="entry name" value="DiNase_FeMo-co_biosyn_sf"/>
</dbReference>
<dbReference type="HOGENOM" id="CLU_1990977_0_0_5"/>
<dbReference type="InterPro" id="IPR003731">
    <property type="entry name" value="Di-Nase_FeMo-co_biosynth"/>
</dbReference>
<name>E3HYQ4_RHOVT</name>
<dbReference type="PANTHER" id="PTHR33937">
    <property type="entry name" value="IRON-MOLYBDENUM PROTEIN-RELATED-RELATED"/>
    <property type="match status" value="1"/>
</dbReference>
<dbReference type="Pfam" id="PF02579">
    <property type="entry name" value="Nitro_FeMo-Co"/>
    <property type="match status" value="1"/>
</dbReference>
<dbReference type="eggNOG" id="COG1433">
    <property type="taxonomic scope" value="Bacteria"/>
</dbReference>
<dbReference type="Gene3D" id="3.30.420.130">
    <property type="entry name" value="Dinitrogenase iron-molybdenum cofactor biosynthesis domain"/>
    <property type="match status" value="1"/>
</dbReference>